<dbReference type="EMBL" id="JAHVHP010000002">
    <property type="protein sequence ID" value="MBY5952550.1"/>
    <property type="molecule type" value="Genomic_DNA"/>
</dbReference>
<evidence type="ECO:0000313" key="1">
    <source>
        <dbReference type="EMBL" id="MBY5952550.1"/>
    </source>
</evidence>
<evidence type="ECO:0000313" key="2">
    <source>
        <dbReference type="Proteomes" id="UP000766609"/>
    </source>
</evidence>
<protein>
    <recommendedName>
        <fullName evidence="3">Phosphate-selective porin O and P</fullName>
    </recommendedName>
</protein>
<organism evidence="1 2">
    <name type="scientific">Algoriphagus marincola</name>
    <dbReference type="NCBI Taxonomy" id="264027"/>
    <lineage>
        <taxon>Bacteria</taxon>
        <taxon>Pseudomonadati</taxon>
        <taxon>Bacteroidota</taxon>
        <taxon>Cytophagia</taxon>
        <taxon>Cytophagales</taxon>
        <taxon>Cyclobacteriaceae</taxon>
        <taxon>Algoriphagus</taxon>
    </lineage>
</organism>
<dbReference type="SUPFAM" id="SSF56935">
    <property type="entry name" value="Porins"/>
    <property type="match status" value="1"/>
</dbReference>
<sequence>MKGFYKSPCEHKVKISNRLNKKAANTTFILSCLIAFFLFSNCVFGQTKQTQFNGFGHLEFYFDRDEDGRHASFAIGEHDFFVNATISDKITFIGEYVVRFNSKSATNYLPSIERSLVKYNYTNNHSVIVGKVHTPLNYWNDSYHHGRVFFPVIDRPLAFSYFIPLHTLGLQFQGQNLGRLNFGYDVMIGNGISSTDIYHDSVVPAVSAAFHIKPRDGMRIGASYYWDNLHDNTPGVHSGHSTATSVPLDQRYEGPVKFRLTSFSFAYLKDNFEILNESGYNVSTTDTTGRANNFYQFVYAGLNVTEKSTPYILGDYIHVADNDVHAYPAERLKIALGYRYSFDYLLNVKIQLEKEWEFKHAFHQNHPISYGGPFLRIQVAYGF</sequence>
<evidence type="ECO:0008006" key="3">
    <source>
        <dbReference type="Google" id="ProtNLM"/>
    </source>
</evidence>
<gene>
    <name evidence="1" type="ORF">KUV23_16295</name>
</gene>
<keyword evidence="2" id="KW-1185">Reference proteome</keyword>
<accession>A0ABS7NBH7</accession>
<proteinExistence type="predicted"/>
<dbReference type="RefSeq" id="WP_222584798.1">
    <property type="nucleotide sequence ID" value="NZ_JAHVHP010000002.1"/>
</dbReference>
<reference evidence="1 2" key="1">
    <citation type="submission" date="2021-06" db="EMBL/GenBank/DDBJ databases">
        <title>44 bacteria genomes isolated from Dapeng, Shenzhen.</title>
        <authorList>
            <person name="Zheng W."/>
            <person name="Yu S."/>
            <person name="Huang Y."/>
        </authorList>
    </citation>
    <scope>NUCLEOTIDE SEQUENCE [LARGE SCALE GENOMIC DNA]</scope>
    <source>
        <strain evidence="1 2">DP5N14-6</strain>
    </source>
</reference>
<comment type="caution">
    <text evidence="1">The sequence shown here is derived from an EMBL/GenBank/DDBJ whole genome shotgun (WGS) entry which is preliminary data.</text>
</comment>
<dbReference type="Proteomes" id="UP000766609">
    <property type="component" value="Unassembled WGS sequence"/>
</dbReference>
<name>A0ABS7NBH7_9BACT</name>